<keyword evidence="3" id="KW-1185">Reference proteome</keyword>
<evidence type="ECO:0000313" key="3">
    <source>
        <dbReference type="Proteomes" id="UP000501690"/>
    </source>
</evidence>
<gene>
    <name evidence="2" type="ORF">DEO72_LG11g1612</name>
</gene>
<feature type="compositionally biased region" description="Pro residues" evidence="1">
    <location>
        <begin position="12"/>
        <end position="24"/>
    </location>
</feature>
<sequence>MGSPFGHHQRPPPEASPATPSPFTPPRAKRYWVSSCALQRIQDRGCIDPLHGREVLLAGYCRQQFQPPPASTPTPIRLQSSTLLFRERERCARTLRLVTTVPATAIGMEWCCNVEVVFYEWECCGIRLGCCGIGMENEFDGGDLHVGAFLADERIKWRGDDVDGDDRD</sequence>
<name>A0A4D6NPZ6_VIGUN</name>
<protein>
    <submittedName>
        <fullName evidence="2">Uncharacterized protein</fullName>
    </submittedName>
</protein>
<evidence type="ECO:0000313" key="2">
    <source>
        <dbReference type="EMBL" id="QCE14609.1"/>
    </source>
</evidence>
<dbReference type="AlphaFoldDB" id="A0A4D6NPZ6"/>
<evidence type="ECO:0000256" key="1">
    <source>
        <dbReference type="SAM" id="MobiDB-lite"/>
    </source>
</evidence>
<proteinExistence type="predicted"/>
<feature type="region of interest" description="Disordered" evidence="1">
    <location>
        <begin position="1"/>
        <end position="24"/>
    </location>
</feature>
<reference evidence="2 3" key="1">
    <citation type="submission" date="2019-04" db="EMBL/GenBank/DDBJ databases">
        <title>An improved genome assembly and genetic linkage map for asparagus bean, Vigna unguiculata ssp. sesquipedialis.</title>
        <authorList>
            <person name="Xia Q."/>
            <person name="Zhang R."/>
            <person name="Dong Y."/>
        </authorList>
    </citation>
    <scope>NUCLEOTIDE SEQUENCE [LARGE SCALE GENOMIC DNA]</scope>
    <source>
        <tissue evidence="2">Leaf</tissue>
    </source>
</reference>
<dbReference type="EMBL" id="CP039355">
    <property type="protein sequence ID" value="QCE14609.1"/>
    <property type="molecule type" value="Genomic_DNA"/>
</dbReference>
<dbReference type="Proteomes" id="UP000501690">
    <property type="component" value="Linkage Group LG11"/>
</dbReference>
<accession>A0A4D6NPZ6</accession>
<organism evidence="2 3">
    <name type="scientific">Vigna unguiculata</name>
    <name type="common">Cowpea</name>
    <dbReference type="NCBI Taxonomy" id="3917"/>
    <lineage>
        <taxon>Eukaryota</taxon>
        <taxon>Viridiplantae</taxon>
        <taxon>Streptophyta</taxon>
        <taxon>Embryophyta</taxon>
        <taxon>Tracheophyta</taxon>
        <taxon>Spermatophyta</taxon>
        <taxon>Magnoliopsida</taxon>
        <taxon>eudicotyledons</taxon>
        <taxon>Gunneridae</taxon>
        <taxon>Pentapetalae</taxon>
        <taxon>rosids</taxon>
        <taxon>fabids</taxon>
        <taxon>Fabales</taxon>
        <taxon>Fabaceae</taxon>
        <taxon>Papilionoideae</taxon>
        <taxon>50 kb inversion clade</taxon>
        <taxon>NPAAA clade</taxon>
        <taxon>indigoferoid/millettioid clade</taxon>
        <taxon>Phaseoleae</taxon>
        <taxon>Vigna</taxon>
    </lineage>
</organism>